<dbReference type="InterPro" id="IPR003399">
    <property type="entry name" value="Mce/MlaD"/>
</dbReference>
<protein>
    <submittedName>
        <fullName evidence="3">MCE family protein</fullName>
    </submittedName>
</protein>
<dbReference type="RefSeq" id="WP_182801347.1">
    <property type="nucleotide sequence ID" value="NZ_CP060007.1"/>
</dbReference>
<feature type="transmembrane region" description="Helical" evidence="1">
    <location>
        <begin position="9"/>
        <end position="27"/>
    </location>
</feature>
<evidence type="ECO:0000259" key="2">
    <source>
        <dbReference type="Pfam" id="PF02470"/>
    </source>
</evidence>
<keyword evidence="4" id="KW-1185">Reference proteome</keyword>
<dbReference type="Pfam" id="PF02470">
    <property type="entry name" value="MlaD"/>
    <property type="match status" value="1"/>
</dbReference>
<keyword evidence="1" id="KW-0812">Transmembrane</keyword>
<dbReference type="PANTHER" id="PTHR33371">
    <property type="entry name" value="INTERMEMBRANE PHOSPHOLIPID TRANSPORT SYSTEM BINDING PROTEIN MLAD-RELATED"/>
    <property type="match status" value="1"/>
</dbReference>
<dbReference type="AlphaFoldDB" id="A0A7G5XC79"/>
<evidence type="ECO:0000256" key="1">
    <source>
        <dbReference type="SAM" id="Phobius"/>
    </source>
</evidence>
<keyword evidence="1" id="KW-1133">Transmembrane helix</keyword>
<dbReference type="EMBL" id="CP060007">
    <property type="protein sequence ID" value="QNA43082.1"/>
    <property type="molecule type" value="Genomic_DNA"/>
</dbReference>
<accession>A0A7G5XC79</accession>
<evidence type="ECO:0000313" key="3">
    <source>
        <dbReference type="EMBL" id="QNA43082.1"/>
    </source>
</evidence>
<dbReference type="Proteomes" id="UP000515344">
    <property type="component" value="Chromosome"/>
</dbReference>
<proteinExistence type="predicted"/>
<dbReference type="PANTHER" id="PTHR33371:SF4">
    <property type="entry name" value="INTERMEMBRANE PHOSPHOLIPID TRANSPORT SYSTEM BINDING PROTEIN MLAD"/>
    <property type="match status" value="1"/>
</dbReference>
<dbReference type="InterPro" id="IPR052336">
    <property type="entry name" value="MlaD_Phospholipid_Transporter"/>
</dbReference>
<evidence type="ECO:0000313" key="4">
    <source>
        <dbReference type="Proteomes" id="UP000515344"/>
    </source>
</evidence>
<feature type="domain" description="Mce/MlaD" evidence="2">
    <location>
        <begin position="37"/>
        <end position="113"/>
    </location>
</feature>
<dbReference type="KEGG" id="lacs:H4075_13420"/>
<gene>
    <name evidence="3" type="ORF">H4075_13420</name>
</gene>
<reference evidence="4" key="1">
    <citation type="submission" date="2020-08" db="EMBL/GenBank/DDBJ databases">
        <title>Lacibacter sp. S13-6-6 genome sequencing.</title>
        <authorList>
            <person name="Jin L."/>
        </authorList>
    </citation>
    <scope>NUCLEOTIDE SEQUENCE [LARGE SCALE GENOMIC DNA]</scope>
    <source>
        <strain evidence="4">S13-6-6</strain>
    </source>
</reference>
<keyword evidence="1" id="KW-0472">Membrane</keyword>
<organism evidence="3 4">
    <name type="scientific">Lacibacter sediminis</name>
    <dbReference type="NCBI Taxonomy" id="2760713"/>
    <lineage>
        <taxon>Bacteria</taxon>
        <taxon>Pseudomonadati</taxon>
        <taxon>Bacteroidota</taxon>
        <taxon>Chitinophagia</taxon>
        <taxon>Chitinophagales</taxon>
        <taxon>Chitinophagaceae</taxon>
        <taxon>Lacibacter</taxon>
    </lineage>
</organism>
<sequence>MKVSNETKVGALTVIAVTLLILGFNFLKGKTILKKSNVLYARFPDVLALEPANQVKIKGYRIGNVYKIDKLDEDVSEVIVTINLLDEINIPSNSVAIINSSLTGNPSISILPGDSKTYLKKGDTLQSLSNPDILSKVMTSIDPVMANVKQAVDSLKLLLSNVNSMFDENTKSNLKHTIANLKTTSDNLSVMLNSKNGALAKTLTNVETFTTNLNTNNEKLNTTIENFKTTSQKLSELELKETVTNLNNSITQLQGILQKANSKDGSLGMLINDPKLYNNLQNTTRSLNILLDDFKLHPKRYVSFSVFGKKDKTEPLNAPLADSINNNQK</sequence>
<name>A0A7G5XC79_9BACT</name>